<evidence type="ECO:0000313" key="2">
    <source>
        <dbReference type="Proteomes" id="UP000593578"/>
    </source>
</evidence>
<protein>
    <submittedName>
        <fullName evidence="1">Uncharacterized protein</fullName>
    </submittedName>
</protein>
<proteinExistence type="predicted"/>
<dbReference type="EMBL" id="JABEZZ010000009">
    <property type="protein sequence ID" value="MBA0595867.1"/>
    <property type="molecule type" value="Genomic_DNA"/>
</dbReference>
<comment type="caution">
    <text evidence="1">The sequence shown here is derived from an EMBL/GenBank/DDBJ whole genome shotgun (WGS) entry which is preliminary data.</text>
</comment>
<evidence type="ECO:0000313" key="1">
    <source>
        <dbReference type="EMBL" id="MBA0595867.1"/>
    </source>
</evidence>
<reference evidence="1 2" key="1">
    <citation type="journal article" date="2019" name="Genome Biol. Evol.">
        <title>Insights into the evolution of the New World diploid cottons (Gossypium, subgenus Houzingenia) based on genome sequencing.</title>
        <authorList>
            <person name="Grover C.E."/>
            <person name="Arick M.A. 2nd"/>
            <person name="Thrash A."/>
            <person name="Conover J.L."/>
            <person name="Sanders W.S."/>
            <person name="Peterson D.G."/>
            <person name="Frelichowski J.E."/>
            <person name="Scheffler J.A."/>
            <person name="Scheffler B.E."/>
            <person name="Wendel J.F."/>
        </authorList>
    </citation>
    <scope>NUCLEOTIDE SEQUENCE [LARGE SCALE GENOMIC DNA]</scope>
    <source>
        <strain evidence="1">8</strain>
        <tissue evidence="1">Leaf</tissue>
    </source>
</reference>
<feature type="non-terminal residue" evidence="1">
    <location>
        <position position="1"/>
    </location>
</feature>
<organism evidence="1 2">
    <name type="scientific">Gossypium raimondii</name>
    <name type="common">Peruvian cotton</name>
    <name type="synonym">Gossypium klotzschianum subsp. raimondii</name>
    <dbReference type="NCBI Taxonomy" id="29730"/>
    <lineage>
        <taxon>Eukaryota</taxon>
        <taxon>Viridiplantae</taxon>
        <taxon>Streptophyta</taxon>
        <taxon>Embryophyta</taxon>
        <taxon>Tracheophyta</taxon>
        <taxon>Spermatophyta</taxon>
        <taxon>Magnoliopsida</taxon>
        <taxon>eudicotyledons</taxon>
        <taxon>Gunneridae</taxon>
        <taxon>Pentapetalae</taxon>
        <taxon>rosids</taxon>
        <taxon>malvids</taxon>
        <taxon>Malvales</taxon>
        <taxon>Malvaceae</taxon>
        <taxon>Malvoideae</taxon>
        <taxon>Gossypium</taxon>
    </lineage>
</organism>
<dbReference type="Proteomes" id="UP000593578">
    <property type="component" value="Unassembled WGS sequence"/>
</dbReference>
<sequence>ILPDLDLAPLLDKASLCSLVKKLIITLH</sequence>
<name>A0A7J8Q2W4_GOSRA</name>
<accession>A0A7J8Q2W4</accession>
<gene>
    <name evidence="1" type="ORF">Gorai_012716</name>
</gene>
<dbReference type="AlphaFoldDB" id="A0A7J8Q2W4"/>